<dbReference type="EMBL" id="KE652193">
    <property type="protein sequence ID" value="EQL03785.1"/>
    <property type="molecule type" value="Genomic_DNA"/>
</dbReference>
<reference evidence="2 3" key="1">
    <citation type="journal article" date="2013" name="Chin. Sci. Bull.">
        <title>Genome survey uncovers the secrets of sex and lifestyle in caterpillar fungus.</title>
        <authorList>
            <person name="Hu X."/>
            <person name="Zhang Y."/>
            <person name="Xiao G."/>
            <person name="Zheng P."/>
            <person name="Xia Y."/>
            <person name="Zhang X."/>
            <person name="St Leger R.J."/>
            <person name="Liu X."/>
            <person name="Wang C."/>
        </authorList>
    </citation>
    <scope>NUCLEOTIDE SEQUENCE [LARGE SCALE GENOMIC DNA]</scope>
    <source>
        <strain evidence="3">Co18 / CGMCC 3.14243</strain>
        <tissue evidence="2">Fruit-body</tissue>
    </source>
</reference>
<gene>
    <name evidence="2" type="ORF">OCS_00513</name>
</gene>
<dbReference type="Proteomes" id="UP000019374">
    <property type="component" value="Unassembled WGS sequence"/>
</dbReference>
<accession>T5AEA0</accession>
<protein>
    <submittedName>
        <fullName evidence="2">Uncharacterized protein</fullName>
    </submittedName>
</protein>
<feature type="region of interest" description="Disordered" evidence="1">
    <location>
        <begin position="170"/>
        <end position="350"/>
    </location>
</feature>
<feature type="compositionally biased region" description="Basic and acidic residues" evidence="1">
    <location>
        <begin position="274"/>
        <end position="288"/>
    </location>
</feature>
<feature type="region of interest" description="Disordered" evidence="1">
    <location>
        <begin position="84"/>
        <end position="111"/>
    </location>
</feature>
<dbReference type="HOGENOM" id="CLU_806981_0_0_1"/>
<dbReference type="AlphaFoldDB" id="T5AEA0"/>
<feature type="compositionally biased region" description="Low complexity" evidence="1">
    <location>
        <begin position="203"/>
        <end position="212"/>
    </location>
</feature>
<evidence type="ECO:0000256" key="1">
    <source>
        <dbReference type="SAM" id="MobiDB-lite"/>
    </source>
</evidence>
<feature type="region of interest" description="Disordered" evidence="1">
    <location>
        <begin position="1"/>
        <end position="66"/>
    </location>
</feature>
<dbReference type="eggNOG" id="ENOG502R2EP">
    <property type="taxonomic scope" value="Eukaryota"/>
</dbReference>
<proteinExistence type="predicted"/>
<evidence type="ECO:0000313" key="3">
    <source>
        <dbReference type="Proteomes" id="UP000019374"/>
    </source>
</evidence>
<feature type="region of interest" description="Disordered" evidence="1">
    <location>
        <begin position="123"/>
        <end position="152"/>
    </location>
</feature>
<evidence type="ECO:0000313" key="2">
    <source>
        <dbReference type="EMBL" id="EQL03785.1"/>
    </source>
</evidence>
<organism evidence="2 3">
    <name type="scientific">Ophiocordyceps sinensis (strain Co18 / CGMCC 3.14243)</name>
    <name type="common">Yarsagumba caterpillar fungus</name>
    <name type="synonym">Hirsutella sinensis</name>
    <dbReference type="NCBI Taxonomy" id="911162"/>
    <lineage>
        <taxon>Eukaryota</taxon>
        <taxon>Fungi</taxon>
        <taxon>Dikarya</taxon>
        <taxon>Ascomycota</taxon>
        <taxon>Pezizomycotina</taxon>
        <taxon>Sordariomycetes</taxon>
        <taxon>Hypocreomycetidae</taxon>
        <taxon>Hypocreales</taxon>
        <taxon>Ophiocordycipitaceae</taxon>
        <taxon>Ophiocordyceps</taxon>
    </lineage>
</organism>
<sequence length="370" mass="38764">MSSNPFRKKTLEAIDTTRAQSPVKSSLRSDSPLGGDGAMLGKPRTVKKVRVLSPPPLSPDSPEWPANVSRSAYADSLYRDPFGVGWSTDESGPDTAAITQPPPAVPAAVPTGNVVLPANPFSKTLQAPEDTNDLENQRKSEGAALKAGNMARQSLNVDSFKRLLLTGKVGDTEALLATDSPAINDYTTGGDEEEDIPHVAPRQVTPTSSQVPSVPPSPTPQSDIDRSGPSDLSAALAQHEAHLEGARLASLPPRPPTRNPSVKRPASVVSVEGLSRRVSAESKARDGLARPPPPPPRQRGSSSGSLDALPRRMGAEAHSALGQKLRVSSSGGTAKLGEEQAAPESGKGDDILADLDELQREVDALRGQIA</sequence>
<feature type="compositionally biased region" description="Polar residues" evidence="1">
    <location>
        <begin position="17"/>
        <end position="29"/>
    </location>
</feature>
<name>T5AEA0_OPHSC</name>
<dbReference type="OrthoDB" id="428854at2759"/>